<dbReference type="Pfam" id="PF22784">
    <property type="entry name" value="PTP-SAK"/>
    <property type="match status" value="1"/>
</dbReference>
<dbReference type="Gene3D" id="3.90.190.10">
    <property type="entry name" value="Protein tyrosine phosphatase superfamily"/>
    <property type="match status" value="1"/>
</dbReference>
<evidence type="ECO:0000313" key="3">
    <source>
        <dbReference type="EMBL" id="MBE0368538.1"/>
    </source>
</evidence>
<comment type="caution">
    <text evidence="3">The sequence shown here is derived from an EMBL/GenBank/DDBJ whole genome shotgun (WGS) entry which is preliminary data.</text>
</comment>
<keyword evidence="1" id="KW-0378">Hydrolase</keyword>
<dbReference type="InterPro" id="IPR016130">
    <property type="entry name" value="Tyr_Pase_AS"/>
</dbReference>
<evidence type="ECO:0000313" key="4">
    <source>
        <dbReference type="Proteomes" id="UP000615755"/>
    </source>
</evidence>
<dbReference type="PROSITE" id="PS50056">
    <property type="entry name" value="TYR_PHOSPHATASE_2"/>
    <property type="match status" value="1"/>
</dbReference>
<gene>
    <name evidence="3" type="ORF">PAUR_a2163</name>
</gene>
<evidence type="ECO:0000256" key="1">
    <source>
        <dbReference type="ARBA" id="ARBA00022801"/>
    </source>
</evidence>
<dbReference type="EMBL" id="AQGV01000012">
    <property type="protein sequence ID" value="MBE0368538.1"/>
    <property type="molecule type" value="Genomic_DNA"/>
</dbReference>
<dbReference type="InterPro" id="IPR057023">
    <property type="entry name" value="PTP-SAK"/>
</dbReference>
<sequence length="164" mass="17974">MRLHPYDTLTLDNGGQIIFTPCPGTKDATLQESVEILKSAGANALISVMYDKELTCYGAQTLSQVCMTQGIEWYQLPISDEAPPTDAFSTAWADYVPKIISLLNDQGVVVVHCKGGSGRTGLVVALLMHALGYDKLAAKNAVQRLRPKALCHPEQLRFFNDFMI</sequence>
<dbReference type="PANTHER" id="PTHR23339">
    <property type="entry name" value="TYROSINE SPECIFIC PROTEIN PHOSPHATASE AND DUAL SPECIFICITY PROTEIN PHOSPHATASE"/>
    <property type="match status" value="1"/>
</dbReference>
<feature type="domain" description="Tyrosine specific protein phosphatases" evidence="2">
    <location>
        <begin position="93"/>
        <end position="157"/>
    </location>
</feature>
<accession>A0ABR9EFL2</accession>
<dbReference type="Proteomes" id="UP000615755">
    <property type="component" value="Unassembled WGS sequence"/>
</dbReference>
<dbReference type="InterPro" id="IPR050561">
    <property type="entry name" value="PTP"/>
</dbReference>
<keyword evidence="4" id="KW-1185">Reference proteome</keyword>
<dbReference type="RefSeq" id="WP_192507803.1">
    <property type="nucleotide sequence ID" value="NZ_AQGV01000012.1"/>
</dbReference>
<dbReference type="PROSITE" id="PS00383">
    <property type="entry name" value="TYR_PHOSPHATASE_1"/>
    <property type="match status" value="1"/>
</dbReference>
<evidence type="ECO:0000259" key="2">
    <source>
        <dbReference type="PROSITE" id="PS50056"/>
    </source>
</evidence>
<name>A0ABR9EFL2_9GAMM</name>
<dbReference type="InterPro" id="IPR029021">
    <property type="entry name" value="Prot-tyrosine_phosphatase-like"/>
</dbReference>
<dbReference type="InterPro" id="IPR000387">
    <property type="entry name" value="Tyr_Pase_dom"/>
</dbReference>
<reference evidence="3 4" key="1">
    <citation type="submission" date="2015-03" db="EMBL/GenBank/DDBJ databases">
        <title>Genome sequence of Pseudoalteromonas aurantia.</title>
        <authorList>
            <person name="Xie B.-B."/>
            <person name="Rong J.-C."/>
            <person name="Qin Q.-L."/>
            <person name="Zhang Y.-Z."/>
        </authorList>
    </citation>
    <scope>NUCLEOTIDE SEQUENCE [LARGE SCALE GENOMIC DNA]</scope>
    <source>
        <strain evidence="3 4">208</strain>
    </source>
</reference>
<protein>
    <recommendedName>
        <fullName evidence="2">Tyrosine specific protein phosphatases domain-containing protein</fullName>
    </recommendedName>
</protein>
<organism evidence="3 4">
    <name type="scientific">Pseudoalteromonas aurantia 208</name>
    <dbReference type="NCBI Taxonomy" id="1314867"/>
    <lineage>
        <taxon>Bacteria</taxon>
        <taxon>Pseudomonadati</taxon>
        <taxon>Pseudomonadota</taxon>
        <taxon>Gammaproteobacteria</taxon>
        <taxon>Alteromonadales</taxon>
        <taxon>Pseudoalteromonadaceae</taxon>
        <taxon>Pseudoalteromonas</taxon>
    </lineage>
</organism>
<dbReference type="SUPFAM" id="SSF52799">
    <property type="entry name" value="(Phosphotyrosine protein) phosphatases II"/>
    <property type="match status" value="1"/>
</dbReference>
<proteinExistence type="predicted"/>